<dbReference type="Proteomes" id="UP000691718">
    <property type="component" value="Unassembled WGS sequence"/>
</dbReference>
<dbReference type="AlphaFoldDB" id="A0A8S3X1D2"/>
<proteinExistence type="predicted"/>
<name>A0A8S3X1D2_PARAO</name>
<gene>
    <name evidence="1" type="ORF">PAPOLLO_LOCUS12626</name>
</gene>
<organism evidence="1 2">
    <name type="scientific">Parnassius apollo</name>
    <name type="common">Apollo butterfly</name>
    <name type="synonym">Papilio apollo</name>
    <dbReference type="NCBI Taxonomy" id="110799"/>
    <lineage>
        <taxon>Eukaryota</taxon>
        <taxon>Metazoa</taxon>
        <taxon>Ecdysozoa</taxon>
        <taxon>Arthropoda</taxon>
        <taxon>Hexapoda</taxon>
        <taxon>Insecta</taxon>
        <taxon>Pterygota</taxon>
        <taxon>Neoptera</taxon>
        <taxon>Endopterygota</taxon>
        <taxon>Lepidoptera</taxon>
        <taxon>Glossata</taxon>
        <taxon>Ditrysia</taxon>
        <taxon>Papilionoidea</taxon>
        <taxon>Papilionidae</taxon>
        <taxon>Parnassiinae</taxon>
        <taxon>Parnassini</taxon>
        <taxon>Parnassius</taxon>
        <taxon>Parnassius</taxon>
    </lineage>
</organism>
<evidence type="ECO:0000313" key="1">
    <source>
        <dbReference type="EMBL" id="CAG4994405.1"/>
    </source>
</evidence>
<accession>A0A8S3X1D2</accession>
<keyword evidence="2" id="KW-1185">Reference proteome</keyword>
<dbReference type="EMBL" id="CAJQZP010000890">
    <property type="protein sequence ID" value="CAG4994405.1"/>
    <property type="molecule type" value="Genomic_DNA"/>
</dbReference>
<evidence type="ECO:0000313" key="2">
    <source>
        <dbReference type="Proteomes" id="UP000691718"/>
    </source>
</evidence>
<reference evidence="1" key="1">
    <citation type="submission" date="2021-04" db="EMBL/GenBank/DDBJ databases">
        <authorList>
            <person name="Tunstrom K."/>
        </authorList>
    </citation>
    <scope>NUCLEOTIDE SEQUENCE</scope>
</reference>
<comment type="caution">
    <text evidence="1">The sequence shown here is derived from an EMBL/GenBank/DDBJ whole genome shotgun (WGS) entry which is preliminary data.</text>
</comment>
<protein>
    <submittedName>
        <fullName evidence="1">(apollo) hypothetical protein</fullName>
    </submittedName>
</protein>
<sequence>MENNSSHSSPETENSQEVDVYPFIIESNTPVHTLNLTLQPQPDESVISTQASEPQKNQAIENNDAKKIQELFRIAIDKLRNRCLGKADSAIYREVDTVQPESSLPE</sequence>